<dbReference type="InterPro" id="IPR051681">
    <property type="entry name" value="Ser/Thr_Kinases-Pseudokinases"/>
</dbReference>
<gene>
    <name evidence="2" type="ORF">RDB_LOCUS106860</name>
</gene>
<dbReference type="EMBL" id="CAJMWW010000103">
    <property type="protein sequence ID" value="CAE6444352.1"/>
    <property type="molecule type" value="Genomic_DNA"/>
</dbReference>
<dbReference type="InterPro" id="IPR001245">
    <property type="entry name" value="Ser-Thr/Tyr_kinase_cat_dom"/>
</dbReference>
<evidence type="ECO:0000259" key="1">
    <source>
        <dbReference type="PROSITE" id="PS50011"/>
    </source>
</evidence>
<accession>A0A8H3AZJ0</accession>
<dbReference type="Pfam" id="PF07714">
    <property type="entry name" value="PK_Tyr_Ser-Thr"/>
    <property type="match status" value="1"/>
</dbReference>
<comment type="caution">
    <text evidence="2">The sequence shown here is derived from an EMBL/GenBank/DDBJ whole genome shotgun (WGS) entry which is preliminary data.</text>
</comment>
<dbReference type="Gene3D" id="1.10.510.10">
    <property type="entry name" value="Transferase(Phosphotransferase) domain 1"/>
    <property type="match status" value="1"/>
</dbReference>
<dbReference type="Proteomes" id="UP000663841">
    <property type="component" value="Unassembled WGS sequence"/>
</dbReference>
<dbReference type="PANTHER" id="PTHR44329:SF261">
    <property type="entry name" value="ZINC FINGER CONTAINING PROTEIN KINASE-RELATED"/>
    <property type="match status" value="1"/>
</dbReference>
<name>A0A8H3AZJ0_9AGAM</name>
<feature type="domain" description="Protein kinase" evidence="1">
    <location>
        <begin position="28"/>
        <end position="296"/>
    </location>
</feature>
<dbReference type="GO" id="GO:0005524">
    <property type="term" value="F:ATP binding"/>
    <property type="evidence" value="ECO:0007669"/>
    <property type="project" value="InterPro"/>
</dbReference>
<dbReference type="InterPro" id="IPR011009">
    <property type="entry name" value="Kinase-like_dom_sf"/>
</dbReference>
<evidence type="ECO:0000313" key="2">
    <source>
        <dbReference type="EMBL" id="CAE6444352.1"/>
    </source>
</evidence>
<reference evidence="2" key="1">
    <citation type="submission" date="2021-01" db="EMBL/GenBank/DDBJ databases">
        <authorList>
            <person name="Kaushik A."/>
        </authorList>
    </citation>
    <scope>NUCLEOTIDE SEQUENCE</scope>
    <source>
        <strain evidence="2">AG3-T5</strain>
    </source>
</reference>
<sequence>MLYGTNTKLFTPLNDSTSTVGFSGELVPTGGKFLTTGAAADIWLVDAPDGDKRKYVLKAIRVSPGQLKRTQQQPTTFRSRVNQWEPLAHENLVRILGASQRLDLYTEYLSGGAASEYLVKHPNNSVALRKRMIGDVLAGLNYLHAQQPPVIHGSIRMAKLFVDSNGTTKIGEFGLADVVEMYSLFTPDISQDDPILARWSSPELSALEPRPRSTASDVWAAGCTLFEIISEKLPYCEHDYIFQVYHRILTNEMPGGSEDLLDLDFSQVWELATSCWEQIPEQRPSAHDLWKQHSFQTSVSPPLFSGSVHRTAQAGFPP</sequence>
<dbReference type="InterPro" id="IPR000719">
    <property type="entry name" value="Prot_kinase_dom"/>
</dbReference>
<evidence type="ECO:0000313" key="3">
    <source>
        <dbReference type="Proteomes" id="UP000663841"/>
    </source>
</evidence>
<dbReference type="AlphaFoldDB" id="A0A8H3AZJ0"/>
<dbReference type="PANTHER" id="PTHR44329">
    <property type="entry name" value="SERINE/THREONINE-PROTEIN KINASE TNNI3K-RELATED"/>
    <property type="match status" value="1"/>
</dbReference>
<dbReference type="SUPFAM" id="SSF56112">
    <property type="entry name" value="Protein kinase-like (PK-like)"/>
    <property type="match status" value="1"/>
</dbReference>
<organism evidence="2 3">
    <name type="scientific">Rhizoctonia solani</name>
    <dbReference type="NCBI Taxonomy" id="456999"/>
    <lineage>
        <taxon>Eukaryota</taxon>
        <taxon>Fungi</taxon>
        <taxon>Dikarya</taxon>
        <taxon>Basidiomycota</taxon>
        <taxon>Agaricomycotina</taxon>
        <taxon>Agaricomycetes</taxon>
        <taxon>Cantharellales</taxon>
        <taxon>Ceratobasidiaceae</taxon>
        <taxon>Rhizoctonia</taxon>
    </lineage>
</organism>
<protein>
    <recommendedName>
        <fullName evidence="1">Protein kinase domain-containing protein</fullName>
    </recommendedName>
</protein>
<dbReference type="GO" id="GO:0004674">
    <property type="term" value="F:protein serine/threonine kinase activity"/>
    <property type="evidence" value="ECO:0007669"/>
    <property type="project" value="TreeGrafter"/>
</dbReference>
<proteinExistence type="predicted"/>
<dbReference type="PROSITE" id="PS50011">
    <property type="entry name" value="PROTEIN_KINASE_DOM"/>
    <property type="match status" value="1"/>
</dbReference>